<dbReference type="Proteomes" id="UP000297030">
    <property type="component" value="Segment"/>
</dbReference>
<dbReference type="InterPro" id="IPR006871">
    <property type="entry name" value="ssDNA-bd_baculovirus"/>
</dbReference>
<proteinExistence type="predicted"/>
<feature type="region of interest" description="Disordered" evidence="1">
    <location>
        <begin position="15"/>
        <end position="40"/>
    </location>
</feature>
<reference evidence="2 3" key="1">
    <citation type="submission" date="2015-02" db="EMBL/GenBank/DDBJ databases">
        <title>Complete genome of a baculovirus isolated from a medical interest larvae: lLonomia obliqua (Lepidoptera: Saturniidae).</title>
        <authorList>
            <person name="Clara A.-S.W."/>
            <person name="Daniel A.-A.M.P."/>
            <person name="Miguel A.S."/>
            <person name="Jhon F.E.A."/>
            <person name="Fabricio M.S."/>
            <person name="Jose W.L.C."/>
            <person name="Bergmann R.M."/>
            <person name="Fernando M.L."/>
        </authorList>
    </citation>
    <scope>NUCLEOTIDE SEQUENCE [LARGE SCALE GENOMIC DNA]</scope>
    <source>
        <strain evidence="2">SP/2000</strain>
    </source>
</reference>
<name>A0A126FC85_9ABAC</name>
<dbReference type="EMBL" id="KP763670">
    <property type="protein sequence ID" value="AKN81008.1"/>
    <property type="molecule type" value="Genomic_DNA"/>
</dbReference>
<dbReference type="Pfam" id="PF04786">
    <property type="entry name" value="Baculo_DNA_bind"/>
    <property type="match status" value="1"/>
</dbReference>
<gene>
    <name evidence="2" type="primary">dbp</name>
</gene>
<evidence type="ECO:0000313" key="2">
    <source>
        <dbReference type="EMBL" id="AKN81008.1"/>
    </source>
</evidence>
<dbReference type="GeneID" id="40526752"/>
<sequence length="321" mass="37474">MAMLNLNKRKHIEETPFLNEKQQKLDAMSSDDDGKEQQQLVPYNNDNDGYSLKHDDSGMLCIFTPLSNQMQKSMNKSITWLDKVVYNLRVKNTTVINYNDSYLKSGLDYLSTIDNIQQWHDRLYPDIDNSIVIVEPVGIKTTYTIGSRVKGKPSGFVFVDYGKIKRAKSVHGNFFSIQWNGIHYFNKIYSNIMEQYFKDDLPFKMESSVCLNLPEKVSEREILLRKFYNISRENNMKIYSSGELLCPVQTERVSMHQFDEMFEMNKTEGSSQEVEMLICAVVEGVKYGKIETAMRDINNKKYYEKMYSLAIKPILFFNIEQ</sequence>
<dbReference type="KEGG" id="vg:40526752"/>
<evidence type="ECO:0000313" key="3">
    <source>
        <dbReference type="Proteomes" id="UP000297030"/>
    </source>
</evidence>
<accession>A0A126FC85</accession>
<organism evidence="2 3">
    <name type="scientific">Lonomia obliqua multiple nucleopolyhedrovirus</name>
    <dbReference type="NCBI Taxonomy" id="134394"/>
    <lineage>
        <taxon>Viruses</taxon>
        <taxon>Viruses incertae sedis</taxon>
        <taxon>Naldaviricetes</taxon>
        <taxon>Lefavirales</taxon>
        <taxon>Baculoviridae</taxon>
        <taxon>Alphabaculovirus</taxon>
        <taxon>Alphabaculovirus lonobliquae</taxon>
        <taxon>Lonomia obliqua nucleopolyhedrovirus</taxon>
    </lineage>
</organism>
<protein>
    <submittedName>
        <fullName evidence="2">Single-stranded DNA binding protein</fullName>
    </submittedName>
</protein>
<keyword evidence="3" id="KW-1185">Reference proteome</keyword>
<evidence type="ECO:0000256" key="1">
    <source>
        <dbReference type="SAM" id="MobiDB-lite"/>
    </source>
</evidence>
<dbReference type="RefSeq" id="YP_009666482.1">
    <property type="nucleotide sequence ID" value="NC_043520.1"/>
</dbReference>